<name>A0A2T2WKU8_9FIRM</name>
<dbReference type="EMBL" id="PXYV01000011">
    <property type="protein sequence ID" value="PSR22874.1"/>
    <property type="molecule type" value="Genomic_DNA"/>
</dbReference>
<protein>
    <submittedName>
        <fullName evidence="1">Uncharacterized protein</fullName>
    </submittedName>
</protein>
<gene>
    <name evidence="1" type="ORF">C7B45_05250</name>
</gene>
<dbReference type="Proteomes" id="UP000241848">
    <property type="component" value="Unassembled WGS sequence"/>
</dbReference>
<reference evidence="1 2" key="1">
    <citation type="journal article" date="2014" name="BMC Genomics">
        <title>Comparison of environmental and isolate Sulfobacillus genomes reveals diverse carbon, sulfur, nitrogen, and hydrogen metabolisms.</title>
        <authorList>
            <person name="Justice N.B."/>
            <person name="Norman A."/>
            <person name="Brown C.T."/>
            <person name="Singh A."/>
            <person name="Thomas B.C."/>
            <person name="Banfield J.F."/>
        </authorList>
    </citation>
    <scope>NUCLEOTIDE SEQUENCE [LARGE SCALE GENOMIC DNA]</scope>
    <source>
        <strain evidence="1">AMDSBA3</strain>
    </source>
</reference>
<evidence type="ECO:0000313" key="2">
    <source>
        <dbReference type="Proteomes" id="UP000241848"/>
    </source>
</evidence>
<dbReference type="AlphaFoldDB" id="A0A2T2WKU8"/>
<proteinExistence type="predicted"/>
<sequence length="84" mass="9598">MFTKPLPVDGHNPNNLRNAALAAEMNNFVVLLAFVVNHLHEWVQAPRVLHTLVQRLDWFGLPRVLCRLLLRKMAEHLPCPPSEA</sequence>
<comment type="caution">
    <text evidence="1">The sequence shown here is derived from an EMBL/GenBank/DDBJ whole genome shotgun (WGS) entry which is preliminary data.</text>
</comment>
<evidence type="ECO:0000313" key="1">
    <source>
        <dbReference type="EMBL" id="PSR22874.1"/>
    </source>
</evidence>
<accession>A0A2T2WKU8</accession>
<organism evidence="1 2">
    <name type="scientific">Sulfobacillus acidophilus</name>
    <dbReference type="NCBI Taxonomy" id="53633"/>
    <lineage>
        <taxon>Bacteria</taxon>
        <taxon>Bacillati</taxon>
        <taxon>Bacillota</taxon>
        <taxon>Clostridia</taxon>
        <taxon>Eubacteriales</taxon>
        <taxon>Clostridiales Family XVII. Incertae Sedis</taxon>
        <taxon>Sulfobacillus</taxon>
    </lineage>
</organism>